<keyword evidence="3" id="KW-1185">Reference proteome</keyword>
<dbReference type="PANTHER" id="PTHR48079">
    <property type="entry name" value="PROTEIN YEEZ"/>
    <property type="match status" value="1"/>
</dbReference>
<dbReference type="GO" id="GO:0005737">
    <property type="term" value="C:cytoplasm"/>
    <property type="evidence" value="ECO:0007669"/>
    <property type="project" value="TreeGrafter"/>
</dbReference>
<dbReference type="AlphaFoldDB" id="A0A369VWY9"/>
<evidence type="ECO:0000259" key="1">
    <source>
        <dbReference type="Pfam" id="PF01370"/>
    </source>
</evidence>
<gene>
    <name evidence="2" type="ORF">DVW87_10190</name>
</gene>
<feature type="domain" description="NAD-dependent epimerase/dehydratase" evidence="1">
    <location>
        <begin position="130"/>
        <end position="246"/>
    </location>
</feature>
<evidence type="ECO:0000313" key="3">
    <source>
        <dbReference type="Proteomes" id="UP000253918"/>
    </source>
</evidence>
<dbReference type="CDD" id="cd05262">
    <property type="entry name" value="SDR_a7"/>
    <property type="match status" value="1"/>
</dbReference>
<protein>
    <submittedName>
        <fullName evidence="2">NAD-dependent epimerase/dehydratase family protein</fullName>
    </submittedName>
</protein>
<name>A0A369VWY9_9SPHN</name>
<dbReference type="InterPro" id="IPR051783">
    <property type="entry name" value="NAD(P)-dependent_oxidoreduct"/>
</dbReference>
<dbReference type="InterPro" id="IPR001509">
    <property type="entry name" value="Epimerase_deHydtase"/>
</dbReference>
<dbReference type="SUPFAM" id="SSF51735">
    <property type="entry name" value="NAD(P)-binding Rossmann-fold domains"/>
    <property type="match status" value="1"/>
</dbReference>
<dbReference type="Gene3D" id="3.40.50.720">
    <property type="entry name" value="NAD(P)-binding Rossmann-like Domain"/>
    <property type="match status" value="1"/>
</dbReference>
<feature type="domain" description="NAD-dependent epimerase/dehydratase" evidence="1">
    <location>
        <begin position="3"/>
        <end position="73"/>
    </location>
</feature>
<organism evidence="2 3">
    <name type="scientific">Sphingomonas aracearum</name>
    <dbReference type="NCBI Taxonomy" id="2283317"/>
    <lineage>
        <taxon>Bacteria</taxon>
        <taxon>Pseudomonadati</taxon>
        <taxon>Pseudomonadota</taxon>
        <taxon>Alphaproteobacteria</taxon>
        <taxon>Sphingomonadales</taxon>
        <taxon>Sphingomonadaceae</taxon>
        <taxon>Sphingomonas</taxon>
    </lineage>
</organism>
<dbReference type="EMBL" id="QQNB01000002">
    <property type="protein sequence ID" value="RDE05592.1"/>
    <property type="molecule type" value="Genomic_DNA"/>
</dbReference>
<dbReference type="OrthoDB" id="9787292at2"/>
<dbReference type="PANTHER" id="PTHR48079:SF6">
    <property type="entry name" value="NAD(P)-BINDING DOMAIN-CONTAINING PROTEIN-RELATED"/>
    <property type="match status" value="1"/>
</dbReference>
<dbReference type="InterPro" id="IPR036291">
    <property type="entry name" value="NAD(P)-bd_dom_sf"/>
</dbReference>
<evidence type="ECO:0000313" key="2">
    <source>
        <dbReference type="EMBL" id="RDE05592.1"/>
    </source>
</evidence>
<proteinExistence type="predicted"/>
<accession>A0A369VWY9</accession>
<dbReference type="Proteomes" id="UP000253918">
    <property type="component" value="Unassembled WGS sequence"/>
</dbReference>
<reference evidence="2 3" key="1">
    <citation type="submission" date="2018-07" db="EMBL/GenBank/DDBJ databases">
        <title>a novel species of Sphingomonas isolated from the rhizosphere soil of Araceae plant.</title>
        <authorList>
            <person name="Zhiyong W."/>
            <person name="Qinglan Z."/>
            <person name="Zhiwei F."/>
            <person name="Ding X."/>
            <person name="Gejiao W."/>
            <person name="Shixue Z."/>
        </authorList>
    </citation>
    <scope>NUCLEOTIDE SEQUENCE [LARGE SCALE GENOMIC DNA]</scope>
    <source>
        <strain evidence="2 3">WZY 27</strain>
    </source>
</reference>
<comment type="caution">
    <text evidence="2">The sequence shown here is derived from an EMBL/GenBank/DDBJ whole genome shotgun (WGS) entry which is preliminary data.</text>
</comment>
<sequence length="326" mass="34037">MRVFLTGATGFIGPALARDLLAQGHEVIGLARTDAAADRLRAIGVQPHRGSLKEPDTLRRAAGAADGVIHLAYTFSPGDLPLGRLLGAVLGGAPWRTVPRMMRAITATNDAALDAIGMALEGSGRPLVTAFATMGVAGAPGHQASRAATEADGPNPDSAGYVRSVSEARVRRWAERGVRASIVRLAPAVHGSGDTGLIPQLAQAARKQGEVLYVDDGAQRWTGVHHGDAVTLFRLALEQGAAGGVYHGVGDPGLSYREIATIMGKRLGLPVRAGTSAQARRQLGFTAPFVATDNPVASDGTRRELGWTPVGPTLREDLEGPAYFRN</sequence>
<dbReference type="Pfam" id="PF01370">
    <property type="entry name" value="Epimerase"/>
    <property type="match status" value="2"/>
</dbReference>
<dbReference type="RefSeq" id="WP_114687661.1">
    <property type="nucleotide sequence ID" value="NZ_QQNB01000002.1"/>
</dbReference>
<dbReference type="GO" id="GO:0004029">
    <property type="term" value="F:aldehyde dehydrogenase (NAD+) activity"/>
    <property type="evidence" value="ECO:0007669"/>
    <property type="project" value="TreeGrafter"/>
</dbReference>